<evidence type="ECO:0000256" key="2">
    <source>
        <dbReference type="ARBA" id="ARBA00022475"/>
    </source>
</evidence>
<gene>
    <name evidence="7" type="ORF">AFUS01_LOCUS17857</name>
</gene>
<dbReference type="OrthoDB" id="5795306at2759"/>
<accession>A0A8J2JY79</accession>
<feature type="non-terminal residue" evidence="7">
    <location>
        <position position="1"/>
    </location>
</feature>
<dbReference type="GO" id="GO:0005886">
    <property type="term" value="C:plasma membrane"/>
    <property type="evidence" value="ECO:0007669"/>
    <property type="project" value="UniProtKB-SubCell"/>
</dbReference>
<dbReference type="GO" id="GO:0050909">
    <property type="term" value="P:sensory perception of taste"/>
    <property type="evidence" value="ECO:0007669"/>
    <property type="project" value="InterPro"/>
</dbReference>
<dbReference type="Pfam" id="PF08395">
    <property type="entry name" value="7tm_7"/>
    <property type="match status" value="1"/>
</dbReference>
<dbReference type="InterPro" id="IPR013604">
    <property type="entry name" value="7TM_chemorcpt"/>
</dbReference>
<evidence type="ECO:0000256" key="4">
    <source>
        <dbReference type="ARBA" id="ARBA00022989"/>
    </source>
</evidence>
<proteinExistence type="predicted"/>
<evidence type="ECO:0000256" key="6">
    <source>
        <dbReference type="SAM" id="Phobius"/>
    </source>
</evidence>
<keyword evidence="2" id="KW-1003">Cell membrane</keyword>
<dbReference type="EMBL" id="CAJVCH010173782">
    <property type="protein sequence ID" value="CAG7729120.1"/>
    <property type="molecule type" value="Genomic_DNA"/>
</dbReference>
<name>A0A8J2JY79_9HEXA</name>
<keyword evidence="4 6" id="KW-1133">Transmembrane helix</keyword>
<protein>
    <submittedName>
        <fullName evidence="7">Uncharacterized protein</fullName>
    </submittedName>
</protein>
<reference evidence="7" key="1">
    <citation type="submission" date="2021-06" db="EMBL/GenBank/DDBJ databases">
        <authorList>
            <person name="Hodson N. C."/>
            <person name="Mongue J. A."/>
            <person name="Jaron S. K."/>
        </authorList>
    </citation>
    <scope>NUCLEOTIDE SEQUENCE</scope>
</reference>
<feature type="transmembrane region" description="Helical" evidence="6">
    <location>
        <begin position="15"/>
        <end position="32"/>
    </location>
</feature>
<keyword evidence="3 6" id="KW-0812">Transmembrane</keyword>
<dbReference type="Proteomes" id="UP000708208">
    <property type="component" value="Unassembled WGS sequence"/>
</dbReference>
<comment type="subcellular location">
    <subcellularLocation>
        <location evidence="1">Cell membrane</location>
        <topology evidence="1">Multi-pass membrane protein</topology>
    </subcellularLocation>
</comment>
<evidence type="ECO:0000256" key="1">
    <source>
        <dbReference type="ARBA" id="ARBA00004651"/>
    </source>
</evidence>
<evidence type="ECO:0000256" key="5">
    <source>
        <dbReference type="ARBA" id="ARBA00023136"/>
    </source>
</evidence>
<sequence length="47" mass="5362">SFTAADYFVVNKACLASLFSSILTFVVVLIQFKSEEDKWRPPPKIVR</sequence>
<evidence type="ECO:0000313" key="7">
    <source>
        <dbReference type="EMBL" id="CAG7729120.1"/>
    </source>
</evidence>
<evidence type="ECO:0000256" key="3">
    <source>
        <dbReference type="ARBA" id="ARBA00022692"/>
    </source>
</evidence>
<dbReference type="AlphaFoldDB" id="A0A8J2JY79"/>
<keyword evidence="8" id="KW-1185">Reference proteome</keyword>
<keyword evidence="5 6" id="KW-0472">Membrane</keyword>
<organism evidence="7 8">
    <name type="scientific">Allacma fusca</name>
    <dbReference type="NCBI Taxonomy" id="39272"/>
    <lineage>
        <taxon>Eukaryota</taxon>
        <taxon>Metazoa</taxon>
        <taxon>Ecdysozoa</taxon>
        <taxon>Arthropoda</taxon>
        <taxon>Hexapoda</taxon>
        <taxon>Collembola</taxon>
        <taxon>Symphypleona</taxon>
        <taxon>Sminthuridae</taxon>
        <taxon>Allacma</taxon>
    </lineage>
</organism>
<comment type="caution">
    <text evidence="7">The sequence shown here is derived from an EMBL/GenBank/DDBJ whole genome shotgun (WGS) entry which is preliminary data.</text>
</comment>
<evidence type="ECO:0000313" key="8">
    <source>
        <dbReference type="Proteomes" id="UP000708208"/>
    </source>
</evidence>